<evidence type="ECO:0000259" key="2">
    <source>
        <dbReference type="Pfam" id="PF11887"/>
    </source>
</evidence>
<dbReference type="SUPFAM" id="SSF58104">
    <property type="entry name" value="Methyl-accepting chemotaxis protein (MCP) signaling domain"/>
    <property type="match status" value="1"/>
</dbReference>
<feature type="domain" description="Mce/MlaD" evidence="1">
    <location>
        <begin position="59"/>
        <end position="138"/>
    </location>
</feature>
<dbReference type="PANTHER" id="PTHR33371:SF18">
    <property type="entry name" value="MCE-FAMILY PROTEIN MCE3C"/>
    <property type="match status" value="1"/>
</dbReference>
<dbReference type="Pfam" id="PF11887">
    <property type="entry name" value="Mce4_CUP1"/>
    <property type="match status" value="1"/>
</dbReference>
<dbReference type="PRINTS" id="PR01782">
    <property type="entry name" value="MCEVIRFACTOR"/>
</dbReference>
<dbReference type="InterPro" id="IPR024516">
    <property type="entry name" value="Mce_C"/>
</dbReference>
<name>D3QB63_STANL</name>
<feature type="domain" description="Mammalian cell entry C-terminal" evidence="2">
    <location>
        <begin position="146"/>
        <end position="315"/>
    </location>
</feature>
<reference evidence="3 4" key="1">
    <citation type="journal article" date="2009" name="Stand. Genomic Sci.">
        <title>Complete genome sequence of Stackebrandtia nassauensis type strain (LLR-40K-21).</title>
        <authorList>
            <person name="Munk C."/>
            <person name="Lapidus A."/>
            <person name="Copeland A."/>
            <person name="Jando M."/>
            <person name="Mayilraj S."/>
            <person name="Glavina Del Rio T."/>
            <person name="Nolan M."/>
            <person name="Chen F."/>
            <person name="Lucas S."/>
            <person name="Tice H."/>
            <person name="Cheng J.F."/>
            <person name="Han C."/>
            <person name="Detter J.C."/>
            <person name="Bruce D."/>
            <person name="Goodwin L."/>
            <person name="Chain P."/>
            <person name="Pitluck S."/>
            <person name="Goker M."/>
            <person name="Ovchinikova G."/>
            <person name="Pati A."/>
            <person name="Ivanova N."/>
            <person name="Mavromatis K."/>
            <person name="Chen A."/>
            <person name="Palaniappan K."/>
            <person name="Land M."/>
            <person name="Hauser L."/>
            <person name="Chang Y.J."/>
            <person name="Jeffries C.D."/>
            <person name="Bristow J."/>
            <person name="Eisen J.A."/>
            <person name="Markowitz V."/>
            <person name="Hugenholtz P."/>
            <person name="Kyrpides N.C."/>
            <person name="Klenk H.P."/>
        </authorList>
    </citation>
    <scope>NUCLEOTIDE SEQUENCE [LARGE SCALE GENOMIC DNA]</scope>
    <source>
        <strain evidence="4">DSM 44728 / CIP 108903 / NRRL B-16338 / NBRC 102104 / LLR-40K-21</strain>
    </source>
</reference>
<dbReference type="eggNOG" id="COG1463">
    <property type="taxonomic scope" value="Bacteria"/>
</dbReference>
<dbReference type="InterPro" id="IPR052336">
    <property type="entry name" value="MlaD_Phospholipid_Transporter"/>
</dbReference>
<evidence type="ECO:0000259" key="1">
    <source>
        <dbReference type="Pfam" id="PF02470"/>
    </source>
</evidence>
<dbReference type="RefSeq" id="WP_013016451.1">
    <property type="nucleotide sequence ID" value="NC_013947.1"/>
</dbReference>
<dbReference type="PANTHER" id="PTHR33371">
    <property type="entry name" value="INTERMEMBRANE PHOSPHOLIPID TRANSPORT SYSTEM BINDING PROTEIN MLAD-RELATED"/>
    <property type="match status" value="1"/>
</dbReference>
<dbReference type="GO" id="GO:0005576">
    <property type="term" value="C:extracellular region"/>
    <property type="evidence" value="ECO:0007669"/>
    <property type="project" value="TreeGrafter"/>
</dbReference>
<dbReference type="STRING" id="446470.Snas_1170"/>
<dbReference type="InterPro" id="IPR005693">
    <property type="entry name" value="Mce"/>
</dbReference>
<dbReference type="Proteomes" id="UP000000844">
    <property type="component" value="Chromosome"/>
</dbReference>
<dbReference type="HOGENOM" id="CLU_026704_2_0_11"/>
<dbReference type="KEGG" id="sna:Snas_1170"/>
<evidence type="ECO:0000313" key="4">
    <source>
        <dbReference type="Proteomes" id="UP000000844"/>
    </source>
</evidence>
<gene>
    <name evidence="3" type="ordered locus">Snas_1170</name>
</gene>
<evidence type="ECO:0000313" key="3">
    <source>
        <dbReference type="EMBL" id="ADD40880.1"/>
    </source>
</evidence>
<dbReference type="InterPro" id="IPR003399">
    <property type="entry name" value="Mce/MlaD"/>
</dbReference>
<dbReference type="EMBL" id="CP001778">
    <property type="protein sequence ID" value="ADD40880.1"/>
    <property type="molecule type" value="Genomic_DNA"/>
</dbReference>
<dbReference type="AlphaFoldDB" id="D3QB63"/>
<proteinExistence type="predicted"/>
<protein>
    <submittedName>
        <fullName evidence="3">Virulence factor Mce family protein</fullName>
    </submittedName>
</protein>
<dbReference type="Pfam" id="PF02470">
    <property type="entry name" value="MlaD"/>
    <property type="match status" value="1"/>
</dbReference>
<dbReference type="OrthoDB" id="5241191at2"/>
<keyword evidence="4" id="KW-1185">Reference proteome</keyword>
<sequence length="346" mass="37363">MADEKKKARRALGLKKIRGRKKAAKPRNVKRTGAITLVIAIMAVLGAFQMDDLVLLASGSSYTAQLRDAAGLTPGTEVRVAGVKVGKITSVDLAGLGTQKPHVDVDFRIDGDVTMGDRTAASVRLKTVLGQRYLAIEPKGDGELKNDTIPTSRTATPLDVVDAVNNLADTVGEIDTDQLGTALEVLSDTFADTNDEVDESLKGISELSKTISSRNEELGDLLESARSVTKVLAERDEEFKKLVSDGNKLLGEVKNRKEAIHDLLASTVTLSEELQGLVDDQEKDLAPALTKLDGVVDLLKDNQENLEKTLTNMGPFLKAFSNVTSNGRWFDSYIEGLLQPYEVEVG</sequence>
<dbReference type="NCBIfam" id="TIGR00996">
    <property type="entry name" value="Mtu_fam_mce"/>
    <property type="match status" value="1"/>
</dbReference>
<accession>D3QB63</accession>
<organism evidence="3 4">
    <name type="scientific">Stackebrandtia nassauensis (strain DSM 44728 / CIP 108903 / NRRL B-16338 / NBRC 102104 / LLR-40K-21)</name>
    <dbReference type="NCBI Taxonomy" id="446470"/>
    <lineage>
        <taxon>Bacteria</taxon>
        <taxon>Bacillati</taxon>
        <taxon>Actinomycetota</taxon>
        <taxon>Actinomycetes</taxon>
        <taxon>Glycomycetales</taxon>
        <taxon>Glycomycetaceae</taxon>
        <taxon>Stackebrandtia</taxon>
    </lineage>
</organism>